<evidence type="ECO:0000256" key="6">
    <source>
        <dbReference type="PROSITE-ProRule" id="PRU00169"/>
    </source>
</evidence>
<evidence type="ECO:0000256" key="2">
    <source>
        <dbReference type="ARBA" id="ARBA00023012"/>
    </source>
</evidence>
<evidence type="ECO:0000313" key="10">
    <source>
        <dbReference type="Proteomes" id="UP000238375"/>
    </source>
</evidence>
<dbReference type="CDD" id="cd17534">
    <property type="entry name" value="REC_DC-like"/>
    <property type="match status" value="1"/>
</dbReference>
<feature type="domain" description="HTH LytTR-type" evidence="8">
    <location>
        <begin position="145"/>
        <end position="237"/>
    </location>
</feature>
<keyword evidence="5" id="KW-0804">Transcription</keyword>
<dbReference type="PANTHER" id="PTHR48111:SF1">
    <property type="entry name" value="TWO-COMPONENT RESPONSE REGULATOR ORR33"/>
    <property type="match status" value="1"/>
</dbReference>
<dbReference type="RefSeq" id="WP_106137608.1">
    <property type="nucleotide sequence ID" value="NZ_PVTE01000007.1"/>
</dbReference>
<dbReference type="GO" id="GO:0032993">
    <property type="term" value="C:protein-DNA complex"/>
    <property type="evidence" value="ECO:0007669"/>
    <property type="project" value="TreeGrafter"/>
</dbReference>
<dbReference type="AlphaFoldDB" id="A0A2T0T2V0"/>
<keyword evidence="1 6" id="KW-0597">Phosphoprotein</keyword>
<evidence type="ECO:0000256" key="1">
    <source>
        <dbReference type="ARBA" id="ARBA00022553"/>
    </source>
</evidence>
<proteinExistence type="predicted"/>
<dbReference type="InterPro" id="IPR007492">
    <property type="entry name" value="LytTR_DNA-bd_dom"/>
</dbReference>
<dbReference type="Pfam" id="PF04397">
    <property type="entry name" value="LytTR"/>
    <property type="match status" value="1"/>
</dbReference>
<feature type="modified residue" description="4-aspartylphosphate" evidence="6">
    <location>
        <position position="52"/>
    </location>
</feature>
<dbReference type="Proteomes" id="UP000238375">
    <property type="component" value="Unassembled WGS sequence"/>
</dbReference>
<organism evidence="9 10">
    <name type="scientific">Spirosoma oryzae</name>
    <dbReference type="NCBI Taxonomy" id="1469603"/>
    <lineage>
        <taxon>Bacteria</taxon>
        <taxon>Pseudomonadati</taxon>
        <taxon>Bacteroidota</taxon>
        <taxon>Cytophagia</taxon>
        <taxon>Cytophagales</taxon>
        <taxon>Cytophagaceae</taxon>
        <taxon>Spirosoma</taxon>
    </lineage>
</organism>
<keyword evidence="2" id="KW-0902">Two-component regulatory system</keyword>
<evidence type="ECO:0000256" key="5">
    <source>
        <dbReference type="ARBA" id="ARBA00023163"/>
    </source>
</evidence>
<evidence type="ECO:0000256" key="3">
    <source>
        <dbReference type="ARBA" id="ARBA00023015"/>
    </source>
</evidence>
<reference evidence="9 10" key="1">
    <citation type="submission" date="2018-03" db="EMBL/GenBank/DDBJ databases">
        <title>Genomic Encyclopedia of Archaeal and Bacterial Type Strains, Phase II (KMG-II): from individual species to whole genera.</title>
        <authorList>
            <person name="Goeker M."/>
        </authorList>
    </citation>
    <scope>NUCLEOTIDE SEQUENCE [LARGE SCALE GENOMIC DNA]</scope>
    <source>
        <strain evidence="9 10">DSM 28354</strain>
    </source>
</reference>
<dbReference type="GO" id="GO:0000156">
    <property type="term" value="F:phosphorelay response regulator activity"/>
    <property type="evidence" value="ECO:0007669"/>
    <property type="project" value="TreeGrafter"/>
</dbReference>
<dbReference type="EMBL" id="PVTE01000007">
    <property type="protein sequence ID" value="PRY39971.1"/>
    <property type="molecule type" value="Genomic_DNA"/>
</dbReference>
<gene>
    <name evidence="9" type="ORF">CLV58_10765</name>
</gene>
<dbReference type="GO" id="GO:0005829">
    <property type="term" value="C:cytosol"/>
    <property type="evidence" value="ECO:0007669"/>
    <property type="project" value="TreeGrafter"/>
</dbReference>
<sequence>MTILIIEDEAITAMAMQETLEAAGHSVLAVARTYEQVQDVLQKQLPDLAIVDIHLSRSTTDGITIAREITTHYLIPIVYLTAHSEPQAYQATKDTNPAAYLLKPFDPTELVTQIEAAYERFQQGRVRRPDSELPLMLPVVKGYRKIDPGRILYVMAAGAHANVYVHDQEKPYFTSISLGRLEQYLTTPNFYRLSRSLLINLDYLERLEQHHLYMATHAKPLDISEAKRQELLRQMTVVRTK</sequence>
<evidence type="ECO:0000259" key="8">
    <source>
        <dbReference type="PROSITE" id="PS50930"/>
    </source>
</evidence>
<dbReference type="PANTHER" id="PTHR48111">
    <property type="entry name" value="REGULATOR OF RPOS"/>
    <property type="match status" value="1"/>
</dbReference>
<dbReference type="SUPFAM" id="SSF52172">
    <property type="entry name" value="CheY-like"/>
    <property type="match status" value="1"/>
</dbReference>
<dbReference type="PROSITE" id="PS50930">
    <property type="entry name" value="HTH_LYTTR"/>
    <property type="match status" value="1"/>
</dbReference>
<dbReference type="Gene3D" id="2.40.50.1020">
    <property type="entry name" value="LytTr DNA-binding domain"/>
    <property type="match status" value="1"/>
</dbReference>
<protein>
    <submittedName>
        <fullName evidence="9">LytTR family two component transcriptional regulator</fullName>
    </submittedName>
</protein>
<dbReference type="Pfam" id="PF00072">
    <property type="entry name" value="Response_reg"/>
    <property type="match status" value="1"/>
</dbReference>
<dbReference type="InterPro" id="IPR039420">
    <property type="entry name" value="WalR-like"/>
</dbReference>
<keyword evidence="3" id="KW-0805">Transcription regulation</keyword>
<evidence type="ECO:0000313" key="9">
    <source>
        <dbReference type="EMBL" id="PRY39971.1"/>
    </source>
</evidence>
<accession>A0A2T0T2V0</accession>
<dbReference type="Gene3D" id="3.40.50.2300">
    <property type="match status" value="1"/>
</dbReference>
<dbReference type="SMART" id="SM00448">
    <property type="entry name" value="REC"/>
    <property type="match status" value="1"/>
</dbReference>
<dbReference type="PROSITE" id="PS50110">
    <property type="entry name" value="RESPONSE_REGULATORY"/>
    <property type="match status" value="1"/>
</dbReference>
<dbReference type="InterPro" id="IPR001789">
    <property type="entry name" value="Sig_transdc_resp-reg_receiver"/>
</dbReference>
<keyword evidence="4" id="KW-0238">DNA-binding</keyword>
<evidence type="ECO:0000256" key="4">
    <source>
        <dbReference type="ARBA" id="ARBA00023125"/>
    </source>
</evidence>
<keyword evidence="10" id="KW-1185">Reference proteome</keyword>
<feature type="domain" description="Response regulatory" evidence="7">
    <location>
        <begin position="2"/>
        <end position="118"/>
    </location>
</feature>
<evidence type="ECO:0000259" key="7">
    <source>
        <dbReference type="PROSITE" id="PS50110"/>
    </source>
</evidence>
<comment type="caution">
    <text evidence="9">The sequence shown here is derived from an EMBL/GenBank/DDBJ whole genome shotgun (WGS) entry which is preliminary data.</text>
</comment>
<dbReference type="OrthoDB" id="1646880at2"/>
<name>A0A2T0T2V0_9BACT</name>
<dbReference type="GO" id="GO:0006355">
    <property type="term" value="P:regulation of DNA-templated transcription"/>
    <property type="evidence" value="ECO:0007669"/>
    <property type="project" value="TreeGrafter"/>
</dbReference>
<dbReference type="SMART" id="SM00850">
    <property type="entry name" value="LytTR"/>
    <property type="match status" value="1"/>
</dbReference>
<dbReference type="GO" id="GO:0000976">
    <property type="term" value="F:transcription cis-regulatory region binding"/>
    <property type="evidence" value="ECO:0007669"/>
    <property type="project" value="TreeGrafter"/>
</dbReference>
<dbReference type="InterPro" id="IPR011006">
    <property type="entry name" value="CheY-like_superfamily"/>
</dbReference>